<feature type="compositionally biased region" description="Low complexity" evidence="10">
    <location>
        <begin position="110"/>
        <end position="120"/>
    </location>
</feature>
<reference evidence="12 13" key="2">
    <citation type="submission" date="2018-11" db="EMBL/GenBank/DDBJ databases">
        <authorList>
            <consortium name="Pathogen Informatics"/>
        </authorList>
    </citation>
    <scope>NUCLEOTIDE SEQUENCE [LARGE SCALE GENOMIC DNA]</scope>
</reference>
<dbReference type="WBParaSite" id="ASIM_0001127001-mRNA-1">
    <property type="protein sequence ID" value="ASIM_0001127001-mRNA-1"/>
    <property type="gene ID" value="ASIM_0001127001"/>
</dbReference>
<protein>
    <submittedName>
        <fullName evidence="14">HBS1-like protein (inferred by orthology to a human protein)</fullName>
    </submittedName>
</protein>
<evidence type="ECO:0000256" key="9">
    <source>
        <dbReference type="ARBA" id="ARBA00049117"/>
    </source>
</evidence>
<evidence type="ECO:0000259" key="11">
    <source>
        <dbReference type="PROSITE" id="PS51722"/>
    </source>
</evidence>
<dbReference type="CDD" id="cd01883">
    <property type="entry name" value="EF1_alpha"/>
    <property type="match status" value="1"/>
</dbReference>
<comment type="catalytic activity">
    <reaction evidence="9">
        <text>GTP + H2O = GDP + phosphate + H(+)</text>
        <dbReference type="Rhea" id="RHEA:19669"/>
        <dbReference type="ChEBI" id="CHEBI:15377"/>
        <dbReference type="ChEBI" id="CHEBI:15378"/>
        <dbReference type="ChEBI" id="CHEBI:37565"/>
        <dbReference type="ChEBI" id="CHEBI:43474"/>
        <dbReference type="ChEBI" id="CHEBI:58189"/>
    </reaction>
    <physiologicalReaction direction="left-to-right" evidence="9">
        <dbReference type="Rhea" id="RHEA:19670"/>
    </physiologicalReaction>
</comment>
<dbReference type="InterPro" id="IPR054696">
    <property type="entry name" value="GTP-eEF1A_C"/>
</dbReference>
<feature type="domain" description="Tr-type G" evidence="11">
    <location>
        <begin position="253"/>
        <end position="476"/>
    </location>
</feature>
<evidence type="ECO:0000256" key="7">
    <source>
        <dbReference type="ARBA" id="ARBA00022917"/>
    </source>
</evidence>
<dbReference type="Pfam" id="PF00009">
    <property type="entry name" value="GTP_EFTU"/>
    <property type="match status" value="1"/>
</dbReference>
<name>A0A0M3JTC2_ANISI</name>
<evidence type="ECO:0000256" key="10">
    <source>
        <dbReference type="SAM" id="MobiDB-lite"/>
    </source>
</evidence>
<dbReference type="InterPro" id="IPR027417">
    <property type="entry name" value="P-loop_NTPase"/>
</dbReference>
<dbReference type="SUPFAM" id="SSF50465">
    <property type="entry name" value="EF-Tu/eEF-1alpha/eIF2-gamma C-terminal domain"/>
    <property type="match status" value="1"/>
</dbReference>
<evidence type="ECO:0000313" key="13">
    <source>
        <dbReference type="Proteomes" id="UP000267096"/>
    </source>
</evidence>
<reference evidence="14" key="1">
    <citation type="submission" date="2017-02" db="UniProtKB">
        <authorList>
            <consortium name="WormBaseParasite"/>
        </authorList>
    </citation>
    <scope>IDENTIFICATION</scope>
</reference>
<dbReference type="PROSITE" id="PS51722">
    <property type="entry name" value="G_TR_2"/>
    <property type="match status" value="1"/>
</dbReference>
<evidence type="ECO:0000313" key="14">
    <source>
        <dbReference type="WBParaSite" id="ASIM_0001127001-mRNA-1"/>
    </source>
</evidence>
<dbReference type="GO" id="GO:0006412">
    <property type="term" value="P:translation"/>
    <property type="evidence" value="ECO:0007669"/>
    <property type="project" value="UniProtKB-KW"/>
</dbReference>
<dbReference type="Gene3D" id="3.40.50.300">
    <property type="entry name" value="P-loop containing nucleotide triphosphate hydrolases"/>
    <property type="match status" value="1"/>
</dbReference>
<dbReference type="FunFam" id="3.40.50.300:FF:000204">
    <property type="entry name" value="Translation elongation factor Tu"/>
    <property type="match status" value="1"/>
</dbReference>
<dbReference type="PANTHER" id="PTHR23115">
    <property type="entry name" value="TRANSLATION FACTOR"/>
    <property type="match status" value="1"/>
</dbReference>
<dbReference type="GO" id="GO:0005737">
    <property type="term" value="C:cytoplasm"/>
    <property type="evidence" value="ECO:0007669"/>
    <property type="project" value="UniProtKB-SubCell"/>
</dbReference>
<feature type="region of interest" description="Disordered" evidence="10">
    <location>
        <begin position="146"/>
        <end position="176"/>
    </location>
</feature>
<dbReference type="Gene3D" id="2.40.30.10">
    <property type="entry name" value="Translation factors"/>
    <property type="match status" value="2"/>
</dbReference>
<dbReference type="Pfam" id="PF22594">
    <property type="entry name" value="GTP-eEF1A_C"/>
    <property type="match status" value="1"/>
</dbReference>
<dbReference type="SUPFAM" id="SSF52540">
    <property type="entry name" value="P-loop containing nucleoside triphosphate hydrolases"/>
    <property type="match status" value="1"/>
</dbReference>
<dbReference type="SUPFAM" id="SSF50447">
    <property type="entry name" value="Translation proteins"/>
    <property type="match status" value="1"/>
</dbReference>
<dbReference type="PRINTS" id="PR00315">
    <property type="entry name" value="ELONGATNFCT"/>
</dbReference>
<keyword evidence="4" id="KW-0597">Phosphoprotein</keyword>
<evidence type="ECO:0000256" key="1">
    <source>
        <dbReference type="ARBA" id="ARBA00004496"/>
    </source>
</evidence>
<dbReference type="InterPro" id="IPR050100">
    <property type="entry name" value="TRAFAC_GTPase_members"/>
</dbReference>
<dbReference type="InterPro" id="IPR000795">
    <property type="entry name" value="T_Tr_GTP-bd_dom"/>
</dbReference>
<accession>A0A0M3JTC2</accession>
<dbReference type="OrthoDB" id="342024at2759"/>
<feature type="region of interest" description="Disordered" evidence="10">
    <location>
        <begin position="94"/>
        <end position="120"/>
    </location>
</feature>
<dbReference type="GO" id="GO:0003924">
    <property type="term" value="F:GTPase activity"/>
    <property type="evidence" value="ECO:0007669"/>
    <property type="project" value="InterPro"/>
</dbReference>
<dbReference type="CDD" id="cd04093">
    <property type="entry name" value="HBS1_C_III"/>
    <property type="match status" value="1"/>
</dbReference>
<feature type="region of interest" description="Disordered" evidence="10">
    <location>
        <begin position="1"/>
        <end position="21"/>
    </location>
</feature>
<gene>
    <name evidence="12" type="ORF">ASIM_LOCUS10828</name>
</gene>
<dbReference type="AlphaFoldDB" id="A0A0M3JTC2"/>
<comment type="similarity">
    <text evidence="2">Belongs to the TRAFAC class translation factor GTPase superfamily. Classic translation factor GTPase family. EF-Tu/EF-1A subfamily.</text>
</comment>
<comment type="subcellular location">
    <subcellularLocation>
        <location evidence="1">Cytoplasm</location>
    </subcellularLocation>
</comment>
<keyword evidence="13" id="KW-1185">Reference proteome</keyword>
<evidence type="ECO:0000256" key="5">
    <source>
        <dbReference type="ARBA" id="ARBA00022741"/>
    </source>
</evidence>
<sequence>MSRHRNFRNMNYDDERDDEDDEEFHRYSISTDDDIPMSPGTAKFMYHRPRITSTNAQMDNSTKVSDFIIEEELSNDVICDDDDNTQFEVEVEKKQIGDSSDSMRSNRVHQAASQPPSQSSVTFSVTHLTDTINATPLASTNNHQITTTSRQSVNDAPLQKNSTTTTAVNTGDSNAISNVEDMPRLRIRDVENLRISEKGITSTSSSSSSPADALRTSATLTPNASYRRLTALAAAQAAPTTTPKKRQRTKDMKPLINLVIVGHVDAGKSTLMGHLLYLMGRVDDRTMHKYKKESARTGKASFAFAWVLDDTQEERERGVTMDIARTAFETGHRRIVLLDAPGHKDFIPNMITGASQADAGLLVVNATTGEFETGFDLGGQTREHAMLLRSLGITELSVAVNKMDTVEWSEARYGEVCAVLQSFLRKQAAFPSVRFVPVSGLNGINLTEPPPDDHPLKAWYNGPTLLQFIDEISIPKRAEECPLRAVINNVIKATSNSITVSVKLEAGYTEPGERLFIMPNADAAVVKAVSMEDTKSDESVCFAGDHALLTLQAVNTFEPDSISCGQILCRGGKECLVPAKRLLARIVVFNIVIPIMRGTKAELFAHALCEPCTVVRLRSALNKANGQVLKQKPRCLARNMSGLVEIQTDHAIGVECYAQCKALGRITLRSNGQTIAAGIVEQIIDE</sequence>
<dbReference type="GO" id="GO:0005525">
    <property type="term" value="F:GTP binding"/>
    <property type="evidence" value="ECO:0007669"/>
    <property type="project" value="UniProtKB-KW"/>
</dbReference>
<dbReference type="InterPro" id="IPR009001">
    <property type="entry name" value="Transl_elong_EF1A/Init_IF2_C"/>
</dbReference>
<organism evidence="14">
    <name type="scientific">Anisakis simplex</name>
    <name type="common">Herring worm</name>
    <dbReference type="NCBI Taxonomy" id="6269"/>
    <lineage>
        <taxon>Eukaryota</taxon>
        <taxon>Metazoa</taxon>
        <taxon>Ecdysozoa</taxon>
        <taxon>Nematoda</taxon>
        <taxon>Chromadorea</taxon>
        <taxon>Rhabditida</taxon>
        <taxon>Spirurina</taxon>
        <taxon>Ascaridomorpha</taxon>
        <taxon>Ascaridoidea</taxon>
        <taxon>Anisakidae</taxon>
        <taxon>Anisakis</taxon>
        <taxon>Anisakis simplex complex</taxon>
    </lineage>
</organism>
<proteinExistence type="inferred from homology"/>
<evidence type="ECO:0000256" key="3">
    <source>
        <dbReference type="ARBA" id="ARBA00022490"/>
    </source>
</evidence>
<keyword evidence="5" id="KW-0547">Nucleotide-binding</keyword>
<evidence type="ECO:0000256" key="4">
    <source>
        <dbReference type="ARBA" id="ARBA00022553"/>
    </source>
</evidence>
<keyword evidence="3" id="KW-0963">Cytoplasm</keyword>
<feature type="compositionally biased region" description="Acidic residues" evidence="10">
    <location>
        <begin position="12"/>
        <end position="21"/>
    </location>
</feature>
<keyword evidence="8" id="KW-0342">GTP-binding</keyword>
<evidence type="ECO:0000256" key="8">
    <source>
        <dbReference type="ARBA" id="ARBA00023134"/>
    </source>
</evidence>
<evidence type="ECO:0000313" key="12">
    <source>
        <dbReference type="EMBL" id="VDK43739.1"/>
    </source>
</evidence>
<dbReference type="Proteomes" id="UP000267096">
    <property type="component" value="Unassembled WGS sequence"/>
</dbReference>
<keyword evidence="7" id="KW-0648">Protein biosynthesis</keyword>
<evidence type="ECO:0000256" key="2">
    <source>
        <dbReference type="ARBA" id="ARBA00007249"/>
    </source>
</evidence>
<keyword evidence="6" id="KW-0378">Hydrolase</keyword>
<evidence type="ECO:0000256" key="6">
    <source>
        <dbReference type="ARBA" id="ARBA00022801"/>
    </source>
</evidence>
<dbReference type="InterPro" id="IPR009000">
    <property type="entry name" value="Transl_B-barrel_sf"/>
</dbReference>
<dbReference type="EMBL" id="UYRR01031021">
    <property type="protein sequence ID" value="VDK43739.1"/>
    <property type="molecule type" value="Genomic_DNA"/>
</dbReference>